<name>A0AAD0U641_9BURK</name>
<dbReference type="Proteomes" id="UP000269199">
    <property type="component" value="Chromosome"/>
</dbReference>
<evidence type="ECO:0000256" key="1">
    <source>
        <dbReference type="SAM" id="Phobius"/>
    </source>
</evidence>
<dbReference type="Pfam" id="PF00563">
    <property type="entry name" value="EAL"/>
    <property type="match status" value="1"/>
</dbReference>
<evidence type="ECO:0000313" key="4">
    <source>
        <dbReference type="EMBL" id="AYR23373.1"/>
    </source>
</evidence>
<dbReference type="SUPFAM" id="SSF141868">
    <property type="entry name" value="EAL domain-like"/>
    <property type="match status" value="1"/>
</dbReference>
<protein>
    <submittedName>
        <fullName evidence="4">GGDEF-domain containing protein</fullName>
    </submittedName>
</protein>
<organism evidence="4 5">
    <name type="scientific">Herbaspirillum rubrisubalbicans</name>
    <dbReference type="NCBI Taxonomy" id="80842"/>
    <lineage>
        <taxon>Bacteria</taxon>
        <taxon>Pseudomonadati</taxon>
        <taxon>Pseudomonadota</taxon>
        <taxon>Betaproteobacteria</taxon>
        <taxon>Burkholderiales</taxon>
        <taxon>Oxalobacteraceae</taxon>
        <taxon>Herbaspirillum</taxon>
    </lineage>
</organism>
<evidence type="ECO:0000259" key="2">
    <source>
        <dbReference type="PROSITE" id="PS50883"/>
    </source>
</evidence>
<feature type="domain" description="GGDEF" evidence="3">
    <location>
        <begin position="231"/>
        <end position="361"/>
    </location>
</feature>
<proteinExistence type="predicted"/>
<dbReference type="Gene3D" id="3.20.20.450">
    <property type="entry name" value="EAL domain"/>
    <property type="match status" value="1"/>
</dbReference>
<evidence type="ECO:0000313" key="5">
    <source>
        <dbReference type="Proteomes" id="UP000269199"/>
    </source>
</evidence>
<dbReference type="RefSeq" id="WP_082803167.1">
    <property type="nucleotide sequence ID" value="NZ_CP024996.1"/>
</dbReference>
<dbReference type="PROSITE" id="PS50883">
    <property type="entry name" value="EAL"/>
    <property type="match status" value="1"/>
</dbReference>
<dbReference type="SMART" id="SM00052">
    <property type="entry name" value="EAL"/>
    <property type="match status" value="1"/>
</dbReference>
<gene>
    <name evidence="4" type="ORF">RC54_05835</name>
</gene>
<dbReference type="CDD" id="cd01949">
    <property type="entry name" value="GGDEF"/>
    <property type="match status" value="1"/>
</dbReference>
<dbReference type="NCBIfam" id="TIGR00254">
    <property type="entry name" value="GGDEF"/>
    <property type="match status" value="1"/>
</dbReference>
<sequence length="634" mass="69896">MLLTIICALVASYSGKITIAAVWFCTYAALNVARVILCRTPSSKLDRFSHFPILLLGSVRSGIEISLRLHAFLALCAGLVWACVAFLCDAYSSPETLFYLTCVCGITAGSAVYGFAYAAIPICFITPPLGSIVICLIFSGQFESEALAAAVLLYWVALIRGAHVSELLVRESIILKYKATTSQQALKIAHEQVIAYAAEMQEQVTYDSLTGLLSRKGFIEKAELLKPERTVPLCMMFLDLDGFKAINDTFGHRSGDQLLKEVAKRLRTSVPASYALARLGGDEFVILYRLSPTSILPEVLSSRIINSLAPSFTVPASVHVGVSIGIYISHESDINEMLTCADTALYDAKNQGRNQFRFFDESLSQRLQIQRHVQRDLVHALAAEEIEVWFQPIINIHDNALEGFEALLRWQHSKHGWIAPPDIISAAGNTGLSEVLLRFVIRNVASLINQFQASGQTHLRIAMNVSPKEMERLKVDALIKEKLDRFHFPASMLEIEITEETAMNVQAVTQKLAKLAELGIGISIDDFGAGYSSLGSLRLLHASRVKIDRSFIIGLASSKENQALVKAVLNLSEAFKFEVIGEGVENQDDLNMLRKLNCKIAQGYYFGRPMTAQAALCFQPQVGEFGKDSLIHLL</sequence>
<dbReference type="InterPro" id="IPR001633">
    <property type="entry name" value="EAL_dom"/>
</dbReference>
<dbReference type="Gene3D" id="3.30.70.270">
    <property type="match status" value="1"/>
</dbReference>
<dbReference type="PANTHER" id="PTHR33121:SF70">
    <property type="entry name" value="SIGNALING PROTEIN YKOW"/>
    <property type="match status" value="1"/>
</dbReference>
<dbReference type="AlphaFoldDB" id="A0AAD0U641"/>
<dbReference type="Pfam" id="PF00990">
    <property type="entry name" value="GGDEF"/>
    <property type="match status" value="1"/>
</dbReference>
<dbReference type="SUPFAM" id="SSF55073">
    <property type="entry name" value="Nucleotide cyclase"/>
    <property type="match status" value="1"/>
</dbReference>
<keyword evidence="1" id="KW-0812">Transmembrane</keyword>
<feature type="transmembrane region" description="Helical" evidence="1">
    <location>
        <begin position="69"/>
        <end position="92"/>
    </location>
</feature>
<evidence type="ECO:0000259" key="3">
    <source>
        <dbReference type="PROSITE" id="PS50887"/>
    </source>
</evidence>
<keyword evidence="1" id="KW-1133">Transmembrane helix</keyword>
<accession>A0AAD0U641</accession>
<dbReference type="InterPro" id="IPR050706">
    <property type="entry name" value="Cyclic-di-GMP_PDE-like"/>
</dbReference>
<dbReference type="SMART" id="SM00267">
    <property type="entry name" value="GGDEF"/>
    <property type="match status" value="1"/>
</dbReference>
<dbReference type="InterPro" id="IPR043128">
    <property type="entry name" value="Rev_trsase/Diguanyl_cyclase"/>
</dbReference>
<dbReference type="GO" id="GO:0071111">
    <property type="term" value="F:cyclic-guanylate-specific phosphodiesterase activity"/>
    <property type="evidence" value="ECO:0007669"/>
    <property type="project" value="InterPro"/>
</dbReference>
<dbReference type="InterPro" id="IPR029787">
    <property type="entry name" value="Nucleotide_cyclase"/>
</dbReference>
<dbReference type="EMBL" id="CP024996">
    <property type="protein sequence ID" value="AYR23373.1"/>
    <property type="molecule type" value="Genomic_DNA"/>
</dbReference>
<dbReference type="PROSITE" id="PS50887">
    <property type="entry name" value="GGDEF"/>
    <property type="match status" value="1"/>
</dbReference>
<dbReference type="PANTHER" id="PTHR33121">
    <property type="entry name" value="CYCLIC DI-GMP PHOSPHODIESTERASE PDEF"/>
    <property type="match status" value="1"/>
</dbReference>
<feature type="domain" description="EAL" evidence="2">
    <location>
        <begin position="370"/>
        <end position="623"/>
    </location>
</feature>
<reference evidence="4 5" key="1">
    <citation type="submission" date="2017-11" db="EMBL/GenBank/DDBJ databases">
        <title>Complete genome sequence of Herbaspirillum rubrisubalbicans DSM 11543.</title>
        <authorList>
            <person name="Chen M."/>
            <person name="An Q."/>
        </authorList>
    </citation>
    <scope>NUCLEOTIDE SEQUENCE [LARGE SCALE GENOMIC DNA]</scope>
    <source>
        <strain evidence="4 5">DSM 11543</strain>
    </source>
</reference>
<keyword evidence="1" id="KW-0472">Membrane</keyword>
<feature type="transmembrane region" description="Helical" evidence="1">
    <location>
        <begin position="98"/>
        <end position="120"/>
    </location>
</feature>
<dbReference type="InterPro" id="IPR035919">
    <property type="entry name" value="EAL_sf"/>
</dbReference>
<feature type="transmembrane region" description="Helical" evidence="1">
    <location>
        <begin position="17"/>
        <end position="37"/>
    </location>
</feature>
<dbReference type="InterPro" id="IPR000160">
    <property type="entry name" value="GGDEF_dom"/>
</dbReference>
<dbReference type="CDD" id="cd01948">
    <property type="entry name" value="EAL"/>
    <property type="match status" value="1"/>
</dbReference>